<feature type="compositionally biased region" description="Acidic residues" evidence="1">
    <location>
        <begin position="33"/>
        <end position="43"/>
    </location>
</feature>
<dbReference type="PANTHER" id="PTHR12652">
    <property type="entry name" value="PEROXISOMAL BIOGENESIS FACTOR 11"/>
    <property type="match status" value="1"/>
</dbReference>
<protein>
    <recommendedName>
        <fullName evidence="4">Peroxisomal biogenesis factor 11</fullName>
    </recommendedName>
</protein>
<dbReference type="Proteomes" id="UP001516023">
    <property type="component" value="Unassembled WGS sequence"/>
</dbReference>
<sequence>MSIRQRKATTKSYDDGDTPGLLPSGSWDKHFEDDEFSGGDDDAPATKAKLTPRTKPTESIAPAPSALTSFLDNYNKFAASTFTADQGLKVIQWSSWAISYLTKSNSTNKHLSPKGYLSGSWAGGTWDNPLIAKVAKYIMAGSMMFYYPLEHVAYAGWQMPNLVTIDANRISAISCCFWTTYIVGDFWVSCLKWAELRKKLFNLGEMLVGKKQADDKDAVGEILEEQQSILKKIRHVKLQALRSLLFILPAVNWSLPKWATDPLLSEPIVNGLMLAEAYTCVYQSLRGLLG</sequence>
<reference evidence="2 3" key="1">
    <citation type="journal article" date="2020" name="G3 (Bethesda)">
        <title>Improved Reference Genome for Cyclotella cryptica CCMP332, a Model for Cell Wall Morphogenesis, Salinity Adaptation, and Lipid Production in Diatoms (Bacillariophyta).</title>
        <authorList>
            <person name="Roberts W.R."/>
            <person name="Downey K.M."/>
            <person name="Ruck E.C."/>
            <person name="Traller J.C."/>
            <person name="Alverson A.J."/>
        </authorList>
    </citation>
    <scope>NUCLEOTIDE SEQUENCE [LARGE SCALE GENOMIC DNA]</scope>
    <source>
        <strain evidence="2 3">CCMP332</strain>
    </source>
</reference>
<dbReference type="EMBL" id="JABMIG020000193">
    <property type="protein sequence ID" value="KAL3786502.1"/>
    <property type="molecule type" value="Genomic_DNA"/>
</dbReference>
<evidence type="ECO:0008006" key="4">
    <source>
        <dbReference type="Google" id="ProtNLM"/>
    </source>
</evidence>
<comment type="caution">
    <text evidence="2">The sequence shown here is derived from an EMBL/GenBank/DDBJ whole genome shotgun (WGS) entry which is preliminary data.</text>
</comment>
<organism evidence="2 3">
    <name type="scientific">Cyclotella cryptica</name>
    <dbReference type="NCBI Taxonomy" id="29204"/>
    <lineage>
        <taxon>Eukaryota</taxon>
        <taxon>Sar</taxon>
        <taxon>Stramenopiles</taxon>
        <taxon>Ochrophyta</taxon>
        <taxon>Bacillariophyta</taxon>
        <taxon>Coscinodiscophyceae</taxon>
        <taxon>Thalassiosirophycidae</taxon>
        <taxon>Stephanodiscales</taxon>
        <taxon>Stephanodiscaceae</taxon>
        <taxon>Cyclotella</taxon>
    </lineage>
</organism>
<keyword evidence="3" id="KW-1185">Reference proteome</keyword>
<evidence type="ECO:0000313" key="2">
    <source>
        <dbReference type="EMBL" id="KAL3786502.1"/>
    </source>
</evidence>
<gene>
    <name evidence="2" type="ORF">HJC23_010668</name>
</gene>
<feature type="region of interest" description="Disordered" evidence="1">
    <location>
        <begin position="1"/>
        <end position="61"/>
    </location>
</feature>
<dbReference type="AlphaFoldDB" id="A0ABD3PF44"/>
<evidence type="ECO:0000313" key="3">
    <source>
        <dbReference type="Proteomes" id="UP001516023"/>
    </source>
</evidence>
<dbReference type="PANTHER" id="PTHR12652:SF25">
    <property type="entry name" value="MICROBODY (PEROXISOME) PROLIFERATION PROTEIN PEROXIN 11C (EUROFUNG)"/>
    <property type="match status" value="1"/>
</dbReference>
<name>A0ABD3PF44_9STRA</name>
<evidence type="ECO:0000256" key="1">
    <source>
        <dbReference type="SAM" id="MobiDB-lite"/>
    </source>
</evidence>
<proteinExistence type="predicted"/>
<accession>A0ABD3PF44</accession>